<dbReference type="InterPro" id="IPR036397">
    <property type="entry name" value="RNaseH_sf"/>
</dbReference>
<evidence type="ECO:0000313" key="3">
    <source>
        <dbReference type="Proteomes" id="UP001152320"/>
    </source>
</evidence>
<gene>
    <name evidence="2" type="ORF">HOLleu_14636</name>
</gene>
<dbReference type="OrthoDB" id="414075at2759"/>
<dbReference type="Proteomes" id="UP001152320">
    <property type="component" value="Chromosome 6"/>
</dbReference>
<dbReference type="GO" id="GO:0034472">
    <property type="term" value="P:snRNA 3'-end processing"/>
    <property type="evidence" value="ECO:0007669"/>
    <property type="project" value="TreeGrafter"/>
</dbReference>
<dbReference type="GO" id="GO:0015030">
    <property type="term" value="C:Cajal body"/>
    <property type="evidence" value="ECO:0007669"/>
    <property type="project" value="TreeGrafter"/>
</dbReference>
<dbReference type="AlphaFoldDB" id="A0A9Q1C901"/>
<dbReference type="GO" id="GO:0000175">
    <property type="term" value="F:3'-5'-RNA exonuclease activity"/>
    <property type="evidence" value="ECO:0007669"/>
    <property type="project" value="TreeGrafter"/>
</dbReference>
<protein>
    <submittedName>
        <fullName evidence="2">Target of EGR1 protein 1</fullName>
    </submittedName>
</protein>
<proteinExistence type="inferred from homology"/>
<dbReference type="InterPro" id="IPR006941">
    <property type="entry name" value="RNase_CAF1"/>
</dbReference>
<accession>A0A9Q1C901</accession>
<sequence>MYRTYDALHALCTIDRQLTLDLVPVRTEMTRFLSVPVVDINRDNFKQFWPSVVFACKTASFIALDAELSGLGPRKQLVAKNLPERYKAICDVAKTRAVLSLGVSCYQYKPPLPDQAVRNKANFAVQTYNITTLCNEDYMVEPAALQFLVEHGFDFNKQYSKGVTYHPGQDKDNDGTEISIRNLFGEILIGSGTQWWFTSGPGDMDLFVPPLLYHHYLHSYSQFVGRFK</sequence>
<dbReference type="Gene3D" id="3.30.420.10">
    <property type="entry name" value="Ribonuclease H-like superfamily/Ribonuclease H"/>
    <property type="match status" value="1"/>
</dbReference>
<name>A0A9Q1C901_HOLLE</name>
<dbReference type="EMBL" id="JAIZAY010000006">
    <property type="protein sequence ID" value="KAJ8040370.1"/>
    <property type="molecule type" value="Genomic_DNA"/>
</dbReference>
<dbReference type="PANTHER" id="PTHR15092">
    <property type="entry name" value="POLY A -SPECIFIC RIBONUCLEASE/TARGET OF EGR1, MEMBER 1"/>
    <property type="match status" value="1"/>
</dbReference>
<dbReference type="InterPro" id="IPR012337">
    <property type="entry name" value="RNaseH-like_sf"/>
</dbReference>
<dbReference type="GO" id="GO:0017069">
    <property type="term" value="F:snRNA binding"/>
    <property type="evidence" value="ECO:0007669"/>
    <property type="project" value="TreeGrafter"/>
</dbReference>
<evidence type="ECO:0000256" key="1">
    <source>
        <dbReference type="ARBA" id="ARBA00008372"/>
    </source>
</evidence>
<dbReference type="SUPFAM" id="SSF53098">
    <property type="entry name" value="Ribonuclease H-like"/>
    <property type="match status" value="1"/>
</dbReference>
<comment type="caution">
    <text evidence="2">The sequence shown here is derived from an EMBL/GenBank/DDBJ whole genome shotgun (WGS) entry which is preliminary data.</text>
</comment>
<organism evidence="2 3">
    <name type="scientific">Holothuria leucospilota</name>
    <name type="common">Black long sea cucumber</name>
    <name type="synonym">Mertensiothuria leucospilota</name>
    <dbReference type="NCBI Taxonomy" id="206669"/>
    <lineage>
        <taxon>Eukaryota</taxon>
        <taxon>Metazoa</taxon>
        <taxon>Echinodermata</taxon>
        <taxon>Eleutherozoa</taxon>
        <taxon>Echinozoa</taxon>
        <taxon>Holothuroidea</taxon>
        <taxon>Aspidochirotacea</taxon>
        <taxon>Aspidochirotida</taxon>
        <taxon>Holothuriidae</taxon>
        <taxon>Holothuria</taxon>
    </lineage>
</organism>
<comment type="similarity">
    <text evidence="1">Belongs to the CAF1 family.</text>
</comment>
<dbReference type="Pfam" id="PF04857">
    <property type="entry name" value="CAF1"/>
    <property type="match status" value="1"/>
</dbReference>
<dbReference type="PANTHER" id="PTHR15092:SF37">
    <property type="entry name" value="TARGET OF EGR1 PROTEIN 1"/>
    <property type="match status" value="1"/>
</dbReference>
<keyword evidence="3" id="KW-1185">Reference proteome</keyword>
<dbReference type="InterPro" id="IPR051181">
    <property type="entry name" value="CAF1_poly(A)_ribonucleases"/>
</dbReference>
<evidence type="ECO:0000313" key="2">
    <source>
        <dbReference type="EMBL" id="KAJ8040370.1"/>
    </source>
</evidence>
<reference evidence="2" key="1">
    <citation type="submission" date="2021-10" db="EMBL/GenBank/DDBJ databases">
        <title>Tropical sea cucumber genome reveals ecological adaptation and Cuvierian tubules defense mechanism.</title>
        <authorList>
            <person name="Chen T."/>
        </authorList>
    </citation>
    <scope>NUCLEOTIDE SEQUENCE</scope>
    <source>
        <strain evidence="2">Nanhai2018</strain>
        <tissue evidence="2">Muscle</tissue>
    </source>
</reference>